<proteinExistence type="predicted"/>
<evidence type="ECO:0000256" key="6">
    <source>
        <dbReference type="ARBA" id="ARBA00023136"/>
    </source>
</evidence>
<evidence type="ECO:0000256" key="3">
    <source>
        <dbReference type="ARBA" id="ARBA00022475"/>
    </source>
</evidence>
<comment type="subcellular location">
    <subcellularLocation>
        <location evidence="2">Cell membrane</location>
    </subcellularLocation>
    <subcellularLocation>
        <location evidence="1">Membrane</location>
        <topology evidence="1">Single-pass membrane protein</topology>
    </subcellularLocation>
</comment>
<evidence type="ECO:0000256" key="10">
    <source>
        <dbReference type="SAM" id="Phobius"/>
    </source>
</evidence>
<accession>A0ABZ0SG61</accession>
<feature type="domain" description="Ancillary SecYEG translocon subunit/Cell division coordinator CpoB TPR" evidence="11">
    <location>
        <begin position="15"/>
        <end position="235"/>
    </location>
</feature>
<protein>
    <recommendedName>
        <fullName evidence="11">Ancillary SecYEG translocon subunit/Cell division coordinator CpoB TPR domain-containing protein</fullName>
    </recommendedName>
</protein>
<feature type="coiled-coil region" evidence="8">
    <location>
        <begin position="193"/>
        <end position="220"/>
    </location>
</feature>
<organism evidence="12 13">
    <name type="scientific">Thiorhodovibrio winogradskyi</name>
    <dbReference type="NCBI Taxonomy" id="77007"/>
    <lineage>
        <taxon>Bacteria</taxon>
        <taxon>Pseudomonadati</taxon>
        <taxon>Pseudomonadota</taxon>
        <taxon>Gammaproteobacteria</taxon>
        <taxon>Chromatiales</taxon>
        <taxon>Chromatiaceae</taxon>
        <taxon>Thiorhodovibrio</taxon>
    </lineage>
</organism>
<evidence type="ECO:0000256" key="8">
    <source>
        <dbReference type="SAM" id="Coils"/>
    </source>
</evidence>
<keyword evidence="7" id="KW-0143">Chaperone</keyword>
<evidence type="ECO:0000259" key="11">
    <source>
        <dbReference type="Pfam" id="PF09976"/>
    </source>
</evidence>
<keyword evidence="6 10" id="KW-0472">Membrane</keyword>
<dbReference type="PANTHER" id="PTHR38035:SF1">
    <property type="entry name" value="ANCILLARY SECYEG TRANSLOCON SUBUNIT"/>
    <property type="match status" value="1"/>
</dbReference>
<keyword evidence="4 10" id="KW-0812">Transmembrane</keyword>
<keyword evidence="3" id="KW-1003">Cell membrane</keyword>
<sequence length="241" mass="25386">MVDLQTDEEKAEAIKKWWKENGLAVVSGVVIGLAAIFGWRAWVGYQEQRGQQASLAFEELMVTVSQVSNMPPAQGGVASESDPAEPGGSAAGQARDSLLSVATEQQSRLSENHGSTAYEYFGQLALAKARNDQSQSAAAAEALRAAIDQAPTPLLKTLAGLRLARVLIGIQDYAAAGAVIDQHDNNESFAADFAALRGDIALAEDRIEDARAAYRQALEGDVAAAGLIELKLQDLPPPAGS</sequence>
<name>A0ABZ0SG61_9GAMM</name>
<dbReference type="PANTHER" id="PTHR38035">
    <property type="entry name" value="UPF0070 PROTEIN YFGM"/>
    <property type="match status" value="1"/>
</dbReference>
<evidence type="ECO:0000313" key="13">
    <source>
        <dbReference type="Proteomes" id="UP001432180"/>
    </source>
</evidence>
<evidence type="ECO:0000313" key="12">
    <source>
        <dbReference type="EMBL" id="WPL19304.1"/>
    </source>
</evidence>
<evidence type="ECO:0000256" key="7">
    <source>
        <dbReference type="ARBA" id="ARBA00023186"/>
    </source>
</evidence>
<dbReference type="Pfam" id="PF09976">
    <property type="entry name" value="TPR_21"/>
    <property type="match status" value="1"/>
</dbReference>
<dbReference type="RefSeq" id="WP_328985054.1">
    <property type="nucleotide sequence ID" value="NZ_CP121472.1"/>
</dbReference>
<keyword evidence="5 10" id="KW-1133">Transmembrane helix</keyword>
<dbReference type="InterPro" id="IPR018704">
    <property type="entry name" value="SecYEG/CpoB_TPR"/>
</dbReference>
<feature type="transmembrane region" description="Helical" evidence="10">
    <location>
        <begin position="21"/>
        <end position="42"/>
    </location>
</feature>
<evidence type="ECO:0000256" key="4">
    <source>
        <dbReference type="ARBA" id="ARBA00022692"/>
    </source>
</evidence>
<evidence type="ECO:0000256" key="2">
    <source>
        <dbReference type="ARBA" id="ARBA00004236"/>
    </source>
</evidence>
<dbReference type="PIRSF" id="PIRSF006170">
    <property type="entry name" value="YfgM"/>
    <property type="match status" value="1"/>
</dbReference>
<dbReference type="InterPro" id="IPR026039">
    <property type="entry name" value="YfgM"/>
</dbReference>
<keyword evidence="8" id="KW-0175">Coiled coil</keyword>
<gene>
    <name evidence="12" type="ORF">Thiowin_04421</name>
</gene>
<evidence type="ECO:0000256" key="1">
    <source>
        <dbReference type="ARBA" id="ARBA00004167"/>
    </source>
</evidence>
<dbReference type="EMBL" id="CP121472">
    <property type="protein sequence ID" value="WPL19304.1"/>
    <property type="molecule type" value="Genomic_DNA"/>
</dbReference>
<reference evidence="12 13" key="1">
    <citation type="journal article" date="2023" name="Microorganisms">
        <title>Thiorhodovibrio frisius and Trv. litoralis spp. nov., Two Novel Members from a Clade of Fastidious Purple Sulfur Bacteria That Exhibit Unique Red-Shifted Light-Harvesting Capabilities.</title>
        <authorList>
            <person name="Methner A."/>
            <person name="Kuzyk S.B."/>
            <person name="Petersen J."/>
            <person name="Bauer S."/>
            <person name="Brinkmann H."/>
            <person name="Sichau K."/>
            <person name="Wanner G."/>
            <person name="Wolf J."/>
            <person name="Neumann-Schaal M."/>
            <person name="Henke P."/>
            <person name="Tank M."/>
            <person name="Sproer C."/>
            <person name="Bunk B."/>
            <person name="Overmann J."/>
        </authorList>
    </citation>
    <scope>NUCLEOTIDE SEQUENCE [LARGE SCALE GENOMIC DNA]</scope>
    <source>
        <strain evidence="12 13">DSM 6702</strain>
    </source>
</reference>
<evidence type="ECO:0000256" key="9">
    <source>
        <dbReference type="SAM" id="MobiDB-lite"/>
    </source>
</evidence>
<dbReference type="Proteomes" id="UP001432180">
    <property type="component" value="Chromosome"/>
</dbReference>
<keyword evidence="13" id="KW-1185">Reference proteome</keyword>
<feature type="region of interest" description="Disordered" evidence="9">
    <location>
        <begin position="71"/>
        <end position="97"/>
    </location>
</feature>
<evidence type="ECO:0000256" key="5">
    <source>
        <dbReference type="ARBA" id="ARBA00022989"/>
    </source>
</evidence>